<gene>
    <name evidence="5" type="ORF">DA075_24425</name>
    <name evidence="6" type="ORF">DA075_25640</name>
    <name evidence="7" type="ORF">DA075_26510</name>
</gene>
<dbReference type="EMBL" id="CP028843">
    <property type="protein sequence ID" value="AWB23648.1"/>
    <property type="molecule type" value="Genomic_DNA"/>
</dbReference>
<dbReference type="Proteomes" id="UP000244755">
    <property type="component" value="Chromosome 1"/>
</dbReference>
<dbReference type="KEGG" id="mee:DA075_25640"/>
<evidence type="ECO:0000313" key="8">
    <source>
        <dbReference type="Proteomes" id="UP000244755"/>
    </source>
</evidence>
<dbReference type="GO" id="GO:0003677">
    <property type="term" value="F:DNA binding"/>
    <property type="evidence" value="ECO:0007669"/>
    <property type="project" value="InterPro"/>
</dbReference>
<evidence type="ECO:0000256" key="1">
    <source>
        <dbReference type="ARBA" id="ARBA00004091"/>
    </source>
</evidence>
<keyword evidence="3" id="KW-0815">Transposition</keyword>
<dbReference type="Pfam" id="PF13384">
    <property type="entry name" value="HTH_23"/>
    <property type="match status" value="1"/>
</dbReference>
<evidence type="ECO:0000256" key="4">
    <source>
        <dbReference type="ARBA" id="ARBA00023172"/>
    </source>
</evidence>
<comment type="function">
    <text evidence="1">Absolutely required for transposition of IS1.</text>
</comment>
<sequence>MGLQCKRCGSEEHVKNGLMRSKQRYRCKACGLNFTDTPARGKPLAMKATAVLLYVSGLSMNRTAKLLGVSTPTIQAWLEQFAAAYAHKPEPEGRAVVIELDEMWHYVKKKSEPLWIWKAWDRASGQLVDWECGGRDKATCERLIQRLQRWRTRLYCTDAYAAYTALLPIGQHYTGKDETHSIERDNARQRHWLARFRRRSIVVSKAKRMVDVSLALFARFAGNCRISDLLSMLT</sequence>
<evidence type="ECO:0000256" key="3">
    <source>
        <dbReference type="ARBA" id="ARBA00022578"/>
    </source>
</evidence>
<dbReference type="Pfam" id="PF03400">
    <property type="entry name" value="DDE_Tnp_IS1"/>
    <property type="match status" value="1"/>
</dbReference>
<dbReference type="KEGG" id="mee:DA075_26510"/>
<dbReference type="EMBL" id="CP028843">
    <property type="protein sequence ID" value="AWB23858.1"/>
    <property type="molecule type" value="Genomic_DNA"/>
</dbReference>
<name>A0A2R4WQQ0_9HYPH</name>
<dbReference type="InterPro" id="IPR051354">
    <property type="entry name" value="Transposase_27_IS1"/>
</dbReference>
<accession>A0A2R4WQQ0</accession>
<dbReference type="NCBIfam" id="NF033558">
    <property type="entry name" value="transpos_IS1"/>
    <property type="match status" value="1"/>
</dbReference>
<dbReference type="PANTHER" id="PTHR33293:SF1">
    <property type="entry name" value="INSERTION ELEMENT IS1 1 PROTEIN INSB-RELATED"/>
    <property type="match status" value="1"/>
</dbReference>
<evidence type="ECO:0000313" key="7">
    <source>
        <dbReference type="EMBL" id="AWB23997.1"/>
    </source>
</evidence>
<dbReference type="SUPFAM" id="SSF46689">
    <property type="entry name" value="Homeodomain-like"/>
    <property type="match status" value="1"/>
</dbReference>
<comment type="similarity">
    <text evidence="2">Belongs to the transposase 27 family.</text>
</comment>
<dbReference type="KEGG" id="mee:DA075_24425"/>
<proteinExistence type="inferred from homology"/>
<keyword evidence="8" id="KW-1185">Reference proteome</keyword>
<dbReference type="GO" id="GO:0004803">
    <property type="term" value="F:transposase activity"/>
    <property type="evidence" value="ECO:0007669"/>
    <property type="project" value="InterPro"/>
</dbReference>
<dbReference type="InterPro" id="IPR009057">
    <property type="entry name" value="Homeodomain-like_sf"/>
</dbReference>
<evidence type="ECO:0000313" key="6">
    <source>
        <dbReference type="EMBL" id="AWB23858.1"/>
    </source>
</evidence>
<reference evidence="6 8" key="1">
    <citation type="submission" date="2018-04" db="EMBL/GenBank/DDBJ databases">
        <title>Methylobacterium sp. PR1016A genome.</title>
        <authorList>
            <person name="Park W."/>
        </authorList>
    </citation>
    <scope>NUCLEOTIDE SEQUENCE [LARGE SCALE GENOMIC DNA]</scope>
    <source>
        <strain evidence="6 8">PR1016A</strain>
    </source>
</reference>
<protein>
    <submittedName>
        <fullName evidence="6">IS1 family transposase</fullName>
    </submittedName>
</protein>
<dbReference type="InterPro" id="IPR005063">
    <property type="entry name" value="Transposase_27"/>
</dbReference>
<organism evidence="6 8">
    <name type="scientific">Methylobacterium currus</name>
    <dbReference type="NCBI Taxonomy" id="2051553"/>
    <lineage>
        <taxon>Bacteria</taxon>
        <taxon>Pseudomonadati</taxon>
        <taxon>Pseudomonadota</taxon>
        <taxon>Alphaproteobacteria</taxon>
        <taxon>Hyphomicrobiales</taxon>
        <taxon>Methylobacteriaceae</taxon>
        <taxon>Methylobacterium</taxon>
    </lineage>
</organism>
<dbReference type="PANTHER" id="PTHR33293">
    <property type="entry name" value="INSERTION ELEMENT IS1 1 PROTEIN INSB-RELATED"/>
    <property type="match status" value="1"/>
</dbReference>
<evidence type="ECO:0000256" key="2">
    <source>
        <dbReference type="ARBA" id="ARBA00008841"/>
    </source>
</evidence>
<dbReference type="OrthoDB" id="7165578at2"/>
<dbReference type="GO" id="GO:0006313">
    <property type="term" value="P:DNA transposition"/>
    <property type="evidence" value="ECO:0007669"/>
    <property type="project" value="InterPro"/>
</dbReference>
<dbReference type="AlphaFoldDB" id="A0A2R4WQQ0"/>
<keyword evidence="4" id="KW-0233">DNA recombination</keyword>
<evidence type="ECO:0000313" key="5">
    <source>
        <dbReference type="EMBL" id="AWB23648.1"/>
    </source>
</evidence>
<dbReference type="EMBL" id="CP028843">
    <property type="protein sequence ID" value="AWB23997.1"/>
    <property type="molecule type" value="Genomic_DNA"/>
</dbReference>